<evidence type="ECO:0000313" key="2">
    <source>
        <dbReference type="Proteomes" id="UP001141434"/>
    </source>
</evidence>
<name>A0A9W9ER80_9EURO</name>
<reference evidence="1" key="2">
    <citation type="journal article" date="2023" name="IMA Fungus">
        <title>Comparative genomic study of the Penicillium genus elucidates a diverse pangenome and 15 lateral gene transfer events.</title>
        <authorList>
            <person name="Petersen C."/>
            <person name="Sorensen T."/>
            <person name="Nielsen M.R."/>
            <person name="Sondergaard T.E."/>
            <person name="Sorensen J.L."/>
            <person name="Fitzpatrick D.A."/>
            <person name="Frisvad J.C."/>
            <person name="Nielsen K.L."/>
        </authorList>
    </citation>
    <scope>NUCLEOTIDE SEQUENCE</scope>
    <source>
        <strain evidence="1">IBT 34128</strain>
    </source>
</reference>
<dbReference type="AlphaFoldDB" id="A0A9W9ER80"/>
<gene>
    <name evidence="1" type="ORF">NUU61_007688</name>
</gene>
<dbReference type="Proteomes" id="UP001141434">
    <property type="component" value="Unassembled WGS sequence"/>
</dbReference>
<sequence>MGKISAAAVKKYMTKPDKAKKDRKVKATKDGLEALFKIHTYPANKVQENLKKIRDTKGKTWGGNAPPQGKTYWYDRVFKEWVKLDDGFCTGKRAFNTAAPSHATRGQPRDVVTVCSLAWRDADILPILSRLKTSLRPGKVYRIYDLVRGIAGTLFHEFTHTSPNSGDEYTLDLPAKDSQGGVRQPTLGQSCCCLVQMMPSEMLKVTLLLRLGFIW</sequence>
<reference evidence="1" key="1">
    <citation type="submission" date="2022-11" db="EMBL/GenBank/DDBJ databases">
        <authorList>
            <person name="Petersen C."/>
        </authorList>
    </citation>
    <scope>NUCLEOTIDE SEQUENCE</scope>
    <source>
        <strain evidence="1">IBT 34128</strain>
    </source>
</reference>
<dbReference type="GeneID" id="81397382"/>
<organism evidence="1 2">
    <name type="scientific">Penicillium alfredii</name>
    <dbReference type="NCBI Taxonomy" id="1506179"/>
    <lineage>
        <taxon>Eukaryota</taxon>
        <taxon>Fungi</taxon>
        <taxon>Dikarya</taxon>
        <taxon>Ascomycota</taxon>
        <taxon>Pezizomycotina</taxon>
        <taxon>Eurotiomycetes</taxon>
        <taxon>Eurotiomycetidae</taxon>
        <taxon>Eurotiales</taxon>
        <taxon>Aspergillaceae</taxon>
        <taxon>Penicillium</taxon>
    </lineage>
</organism>
<accession>A0A9W9ER80</accession>
<comment type="caution">
    <text evidence="1">The sequence shown here is derived from an EMBL/GenBank/DDBJ whole genome shotgun (WGS) entry which is preliminary data.</text>
</comment>
<protein>
    <submittedName>
        <fullName evidence="1">Uncharacterized protein</fullName>
    </submittedName>
</protein>
<proteinExistence type="predicted"/>
<dbReference type="RefSeq" id="XP_056508506.1">
    <property type="nucleotide sequence ID" value="XM_056658213.1"/>
</dbReference>
<evidence type="ECO:0000313" key="1">
    <source>
        <dbReference type="EMBL" id="KAJ5086381.1"/>
    </source>
</evidence>
<dbReference type="EMBL" id="JAPMSZ010000010">
    <property type="protein sequence ID" value="KAJ5086381.1"/>
    <property type="molecule type" value="Genomic_DNA"/>
</dbReference>
<keyword evidence="2" id="KW-1185">Reference proteome</keyword>